<reference evidence="1 2" key="1">
    <citation type="submission" date="2014-05" db="EMBL/GenBank/DDBJ databases">
        <title>Pseudomonas simiae WCS417.</title>
        <authorList>
            <person name="Berendsen R.L."/>
        </authorList>
    </citation>
    <scope>NUCLEOTIDE SEQUENCE [LARGE SCALE GENOMIC DNA]</scope>
    <source>
        <strain evidence="1 2">WCS417</strain>
    </source>
</reference>
<dbReference type="AlphaFoldDB" id="A0A1N7U769"/>
<evidence type="ECO:0000313" key="1">
    <source>
        <dbReference type="EMBL" id="AIB37902.1"/>
    </source>
</evidence>
<organism evidence="1 2">
    <name type="scientific">Pseudomonas simiae</name>
    <dbReference type="NCBI Taxonomy" id="321846"/>
    <lineage>
        <taxon>Bacteria</taxon>
        <taxon>Pseudomonadati</taxon>
        <taxon>Pseudomonadota</taxon>
        <taxon>Gammaproteobacteria</taxon>
        <taxon>Pseudomonadales</taxon>
        <taxon>Pseudomonadaceae</taxon>
        <taxon>Pseudomonas</taxon>
    </lineage>
</organism>
<proteinExistence type="predicted"/>
<dbReference type="Proteomes" id="UP000027308">
    <property type="component" value="Chromosome"/>
</dbReference>
<accession>A0A1N7U769</accession>
<gene>
    <name evidence="1" type="ORF">PS417_20430</name>
</gene>
<sequence>MSPDEMLARLVEKAPRQKKTLEAIFAVCREIQTSGSTDYSYTNISRLGQGRGVPKSQSIYNETGVNYQALIKCFAAQQGTRKRFRPRAGHAWADEIEDPRIRILVQQTLAELAEAQRAIKEIIPPGTVIKVDDRTGTAPDFKLSRLERRAIEYLRSDDFIQDWKLQRGESGDVLDPDGKAIFKPATMQAIDKVLKIM</sequence>
<dbReference type="eggNOG" id="COG2267">
    <property type="taxonomic scope" value="Bacteria"/>
</dbReference>
<dbReference type="NCBIfam" id="NF040692">
    <property type="entry name" value="recomb_assoc"/>
    <property type="match status" value="1"/>
</dbReference>
<dbReference type="EMBL" id="CP007637">
    <property type="protein sequence ID" value="AIB37902.1"/>
    <property type="molecule type" value="Genomic_DNA"/>
</dbReference>
<name>A0A1N7U769_9PSED</name>
<protein>
    <submittedName>
        <fullName evidence="1">Uncharacterized protein</fullName>
    </submittedName>
</protein>
<dbReference type="OrthoDB" id="6629240at2"/>
<evidence type="ECO:0000313" key="2">
    <source>
        <dbReference type="Proteomes" id="UP000027308"/>
    </source>
</evidence>
<dbReference type="InterPro" id="IPR048061">
    <property type="entry name" value="GmtX-like"/>
</dbReference>
<dbReference type="RefSeq" id="WP_038453555.1">
    <property type="nucleotide sequence ID" value="NZ_CP007637.1"/>
</dbReference>